<evidence type="ECO:0000256" key="2">
    <source>
        <dbReference type="ARBA" id="ARBA00023242"/>
    </source>
</evidence>
<evidence type="ECO:0000313" key="5">
    <source>
        <dbReference type="EMBL" id="CAL8142856.1"/>
    </source>
</evidence>
<protein>
    <recommendedName>
        <fullName evidence="4">Fcf2 pre-rRNA processing C-terminal domain-containing protein</fullName>
    </recommendedName>
</protein>
<feature type="domain" description="Fcf2 pre-rRNA processing C-terminal" evidence="4">
    <location>
        <begin position="138"/>
        <end position="219"/>
    </location>
</feature>
<gene>
    <name evidence="5" type="ORF">ODALV1_LOCUS29171</name>
</gene>
<comment type="caution">
    <text evidence="5">The sequence shown here is derived from an EMBL/GenBank/DDBJ whole genome shotgun (WGS) entry which is preliminary data.</text>
</comment>
<dbReference type="PANTHER" id="PTHR21686:SF12">
    <property type="entry name" value="DEOXYNUCLEOTIDYLTRANSFERASE TERMINAL-INTERACTING PROTEIN 2"/>
    <property type="match status" value="1"/>
</dbReference>
<sequence length="223" mass="25053">MSLFGRKDFKKLTDSATQSKKDKRDSKSLSKRAVKPRIFTLPETPFEIPPMLCKDSFGDTNFNLFSSEPLFARTSSLLSSPFSTTSSSEFGAGRNKIVDEALAKSKLSTLNAEGPIEPTPKLGKRKLKAAKKQAKSLTKGSAWFNMAKQEITREKKNDLEALKMRSAMEGIHHYKRNNMTHTPKYFHVGTVVETSADFYSSRIPKKQRKNTLAQEFAADFGME</sequence>
<proteinExistence type="predicted"/>
<reference evidence="5 6" key="1">
    <citation type="submission" date="2024-08" db="EMBL/GenBank/DDBJ databases">
        <authorList>
            <person name="Cucini C."/>
            <person name="Frati F."/>
        </authorList>
    </citation>
    <scope>NUCLEOTIDE SEQUENCE [LARGE SCALE GENOMIC DNA]</scope>
</reference>
<accession>A0ABP1S2X3</accession>
<keyword evidence="2" id="KW-0539">Nucleus</keyword>
<dbReference type="Proteomes" id="UP001642540">
    <property type="component" value="Unassembled WGS sequence"/>
</dbReference>
<dbReference type="InterPro" id="IPR014810">
    <property type="entry name" value="Fcf2_C"/>
</dbReference>
<dbReference type="Pfam" id="PF08698">
    <property type="entry name" value="Fcf2"/>
    <property type="match status" value="1"/>
</dbReference>
<dbReference type="EMBL" id="CAXLJM020000149">
    <property type="protein sequence ID" value="CAL8142856.1"/>
    <property type="molecule type" value="Genomic_DNA"/>
</dbReference>
<dbReference type="InterPro" id="IPR039883">
    <property type="entry name" value="Fcf2/DNTTIP2"/>
</dbReference>
<evidence type="ECO:0000313" key="6">
    <source>
        <dbReference type="Proteomes" id="UP001642540"/>
    </source>
</evidence>
<comment type="subcellular location">
    <subcellularLocation>
        <location evidence="1">Nucleus</location>
        <location evidence="1">Nucleolus</location>
    </subcellularLocation>
</comment>
<evidence type="ECO:0000256" key="1">
    <source>
        <dbReference type="ARBA" id="ARBA00004604"/>
    </source>
</evidence>
<feature type="region of interest" description="Disordered" evidence="3">
    <location>
        <begin position="1"/>
        <end position="31"/>
    </location>
</feature>
<evidence type="ECO:0000256" key="3">
    <source>
        <dbReference type="SAM" id="MobiDB-lite"/>
    </source>
</evidence>
<feature type="compositionally biased region" description="Basic and acidic residues" evidence="3">
    <location>
        <begin position="1"/>
        <end position="28"/>
    </location>
</feature>
<dbReference type="PANTHER" id="PTHR21686">
    <property type="entry name" value="DEOXYNUCLEOTIDYLTRANSFERASE TERMINAL-INTERACTING PROTEIN 2"/>
    <property type="match status" value="1"/>
</dbReference>
<evidence type="ECO:0000259" key="4">
    <source>
        <dbReference type="Pfam" id="PF08698"/>
    </source>
</evidence>
<organism evidence="5 6">
    <name type="scientific">Orchesella dallaii</name>
    <dbReference type="NCBI Taxonomy" id="48710"/>
    <lineage>
        <taxon>Eukaryota</taxon>
        <taxon>Metazoa</taxon>
        <taxon>Ecdysozoa</taxon>
        <taxon>Arthropoda</taxon>
        <taxon>Hexapoda</taxon>
        <taxon>Collembola</taxon>
        <taxon>Entomobryomorpha</taxon>
        <taxon>Entomobryoidea</taxon>
        <taxon>Orchesellidae</taxon>
        <taxon>Orchesellinae</taxon>
        <taxon>Orchesella</taxon>
    </lineage>
</organism>
<name>A0ABP1S2X3_9HEXA</name>
<keyword evidence="6" id="KW-1185">Reference proteome</keyword>